<dbReference type="PANTHER" id="PTHR43711:SF1">
    <property type="entry name" value="HISTIDINE KINASE 1"/>
    <property type="match status" value="1"/>
</dbReference>
<dbReference type="CDD" id="cd00082">
    <property type="entry name" value="HisKA"/>
    <property type="match status" value="1"/>
</dbReference>
<dbReference type="Gene3D" id="1.10.287.130">
    <property type="match status" value="1"/>
</dbReference>
<dbReference type="EMBL" id="WIWI01000047">
    <property type="protein sequence ID" value="MQT90906.1"/>
    <property type="molecule type" value="Genomic_DNA"/>
</dbReference>
<evidence type="ECO:0000256" key="1">
    <source>
        <dbReference type="ARBA" id="ARBA00000085"/>
    </source>
</evidence>
<comment type="caution">
    <text evidence="9">The sequence shown here is derived from an EMBL/GenBank/DDBJ whole genome shotgun (WGS) entry which is preliminary data.</text>
</comment>
<evidence type="ECO:0000256" key="4">
    <source>
        <dbReference type="ARBA" id="ARBA00022679"/>
    </source>
</evidence>
<dbReference type="SUPFAM" id="SSF55874">
    <property type="entry name" value="ATPase domain of HSP90 chaperone/DNA topoisomerase II/histidine kinase"/>
    <property type="match status" value="1"/>
</dbReference>
<dbReference type="SUPFAM" id="SSF55781">
    <property type="entry name" value="GAF domain-like"/>
    <property type="match status" value="1"/>
</dbReference>
<dbReference type="EC" id="2.7.13.3" evidence="2"/>
<organism evidence="9 11">
    <name type="scientific">Pseudomonas helleri</name>
    <dbReference type="NCBI Taxonomy" id="1608996"/>
    <lineage>
        <taxon>Bacteria</taxon>
        <taxon>Pseudomonadati</taxon>
        <taxon>Pseudomonadota</taxon>
        <taxon>Gammaproteobacteria</taxon>
        <taxon>Pseudomonadales</taxon>
        <taxon>Pseudomonadaceae</taxon>
        <taxon>Pseudomonas</taxon>
    </lineage>
</organism>
<dbReference type="Pfam" id="PF01590">
    <property type="entry name" value="GAF"/>
    <property type="match status" value="1"/>
</dbReference>
<proteinExistence type="predicted"/>
<dbReference type="Gene3D" id="3.30.450.40">
    <property type="match status" value="1"/>
</dbReference>
<name>A0A6A7YD31_9PSED</name>
<dbReference type="GO" id="GO:0000155">
    <property type="term" value="F:phosphorelay sensor kinase activity"/>
    <property type="evidence" value="ECO:0007669"/>
    <property type="project" value="InterPro"/>
</dbReference>
<dbReference type="InterPro" id="IPR003018">
    <property type="entry name" value="GAF"/>
</dbReference>
<dbReference type="SMART" id="SM00387">
    <property type="entry name" value="HATPase_c"/>
    <property type="match status" value="1"/>
</dbReference>
<keyword evidence="7" id="KW-0175">Coiled coil</keyword>
<feature type="coiled-coil region" evidence="7">
    <location>
        <begin position="143"/>
        <end position="170"/>
    </location>
</feature>
<keyword evidence="6" id="KW-0902">Two-component regulatory system</keyword>
<evidence type="ECO:0000313" key="11">
    <source>
        <dbReference type="Proteomes" id="UP000441404"/>
    </source>
</evidence>
<dbReference type="InterPro" id="IPR004358">
    <property type="entry name" value="Sig_transdc_His_kin-like_C"/>
</dbReference>
<dbReference type="Pfam" id="PF00512">
    <property type="entry name" value="HisKA"/>
    <property type="match status" value="1"/>
</dbReference>
<dbReference type="AlphaFoldDB" id="A0A6A7YD31"/>
<evidence type="ECO:0000313" key="10">
    <source>
        <dbReference type="EMBL" id="MQT90906.1"/>
    </source>
</evidence>
<keyword evidence="3" id="KW-0597">Phosphoprotein</keyword>
<dbReference type="SUPFAM" id="SSF47384">
    <property type="entry name" value="Homodimeric domain of signal transducing histidine kinase"/>
    <property type="match status" value="1"/>
</dbReference>
<evidence type="ECO:0000256" key="7">
    <source>
        <dbReference type="SAM" id="Coils"/>
    </source>
</evidence>
<dbReference type="Pfam" id="PF02518">
    <property type="entry name" value="HATPase_c"/>
    <property type="match status" value="1"/>
</dbReference>
<evidence type="ECO:0000256" key="6">
    <source>
        <dbReference type="ARBA" id="ARBA00023012"/>
    </source>
</evidence>
<keyword evidence="5" id="KW-0418">Kinase</keyword>
<evidence type="ECO:0000256" key="3">
    <source>
        <dbReference type="ARBA" id="ARBA00022553"/>
    </source>
</evidence>
<evidence type="ECO:0000313" key="9">
    <source>
        <dbReference type="EMBL" id="MQT47790.1"/>
    </source>
</evidence>
<dbReference type="PRINTS" id="PR00344">
    <property type="entry name" value="BCTRLSENSOR"/>
</dbReference>
<protein>
    <recommendedName>
        <fullName evidence="2">histidine kinase</fullName>
        <ecNumber evidence="2">2.7.13.3</ecNumber>
    </recommendedName>
</protein>
<reference evidence="11 12" key="1">
    <citation type="submission" date="2019-10" db="EMBL/GenBank/DDBJ databases">
        <title>Evaluation of single-gene subtyping targets for Pseudomonas.</title>
        <authorList>
            <person name="Reichler S.J."/>
            <person name="Orsi R.H."/>
            <person name="Wiedmann M."/>
            <person name="Martin N.H."/>
            <person name="Murphy S.I."/>
        </authorList>
    </citation>
    <scope>NUCLEOTIDE SEQUENCE [LARGE SCALE GENOMIC DNA]</scope>
    <source>
        <strain evidence="10 12">FSL R10-3254</strain>
        <strain evidence="9 11">FSL R10-3257</strain>
    </source>
</reference>
<feature type="domain" description="Histidine kinase" evidence="8">
    <location>
        <begin position="180"/>
        <end position="393"/>
    </location>
</feature>
<dbReference type="InterPro" id="IPR029016">
    <property type="entry name" value="GAF-like_dom_sf"/>
</dbReference>
<evidence type="ECO:0000256" key="5">
    <source>
        <dbReference type="ARBA" id="ARBA00022777"/>
    </source>
</evidence>
<evidence type="ECO:0000259" key="8">
    <source>
        <dbReference type="PROSITE" id="PS50109"/>
    </source>
</evidence>
<evidence type="ECO:0000256" key="2">
    <source>
        <dbReference type="ARBA" id="ARBA00012438"/>
    </source>
</evidence>
<dbReference type="InterPro" id="IPR005467">
    <property type="entry name" value="His_kinase_dom"/>
</dbReference>
<dbReference type="RefSeq" id="WP_153329596.1">
    <property type="nucleotide sequence ID" value="NZ_WIWI01000047.1"/>
</dbReference>
<dbReference type="InterPro" id="IPR003661">
    <property type="entry name" value="HisK_dim/P_dom"/>
</dbReference>
<dbReference type="SMART" id="SM00388">
    <property type="entry name" value="HisKA"/>
    <property type="match status" value="1"/>
</dbReference>
<dbReference type="InterPro" id="IPR036890">
    <property type="entry name" value="HATPase_C_sf"/>
</dbReference>
<dbReference type="Proteomes" id="UP000489190">
    <property type="component" value="Unassembled WGS sequence"/>
</dbReference>
<dbReference type="InterPro" id="IPR003594">
    <property type="entry name" value="HATPase_dom"/>
</dbReference>
<dbReference type="InterPro" id="IPR050736">
    <property type="entry name" value="Sensor_HK_Regulatory"/>
</dbReference>
<dbReference type="PANTHER" id="PTHR43711">
    <property type="entry name" value="TWO-COMPONENT HISTIDINE KINASE"/>
    <property type="match status" value="1"/>
</dbReference>
<evidence type="ECO:0000313" key="12">
    <source>
        <dbReference type="Proteomes" id="UP000489190"/>
    </source>
</evidence>
<gene>
    <name evidence="10" type="ORF">GHO39_17435</name>
    <name evidence="9" type="ORF">GHO40_13775</name>
</gene>
<dbReference type="Proteomes" id="UP000441404">
    <property type="component" value="Unassembled WGS sequence"/>
</dbReference>
<dbReference type="InterPro" id="IPR036097">
    <property type="entry name" value="HisK_dim/P_sf"/>
</dbReference>
<comment type="catalytic activity">
    <reaction evidence="1">
        <text>ATP + protein L-histidine = ADP + protein N-phospho-L-histidine.</text>
        <dbReference type="EC" id="2.7.13.3"/>
    </reaction>
</comment>
<dbReference type="Gene3D" id="3.30.565.10">
    <property type="entry name" value="Histidine kinase-like ATPase, C-terminal domain"/>
    <property type="match status" value="1"/>
</dbReference>
<dbReference type="EMBL" id="WIWJ01000022">
    <property type="protein sequence ID" value="MQT47790.1"/>
    <property type="molecule type" value="Genomic_DNA"/>
</dbReference>
<keyword evidence="4" id="KW-0808">Transferase</keyword>
<sequence>MRPSAAADIATINRISAVPAILQVVTEMTGMRFAAVARVTPNSWTACAVLDNLGFGLKPGGELDLVTTLCFESMNSQQPILIDKASEDPQYHDHPTPRIYRFESYFTIPVYRTDGRFFGSLCALDPEPATLKNTSIQATLESFSRLLSLQIEAEENLEQAQSELALAREHAELREQFIAVLGHDLRNPLFAMTTAADRLLCKYPNPQTHDLVQHIKTCGLRASQLVEDVLDFARGRLGSGIPVLLSPCPDLAQVLEHVISEVRHIYPERQIDSAIGSLESIECDSSRLAQLLSNLLANAIAHGSATGPVHITGTTQNALFALSVTNQGQPIPVEALQHLFQPYSRPASNTPQAGLGLGLYIASQIALSHNGRLSVMSDELHGTTFTFTMPLSLPPEA</sequence>
<accession>A0A6A7YD31</accession>
<dbReference type="PROSITE" id="PS50109">
    <property type="entry name" value="HIS_KIN"/>
    <property type="match status" value="1"/>
</dbReference>